<protein>
    <submittedName>
        <fullName evidence="2">Uncharacterized protein</fullName>
    </submittedName>
</protein>
<gene>
    <name evidence="2" type="ORF">GCM10012286_82790</name>
</gene>
<evidence type="ECO:0000256" key="1">
    <source>
        <dbReference type="SAM" id="MobiDB-lite"/>
    </source>
</evidence>
<dbReference type="Proteomes" id="UP000656881">
    <property type="component" value="Unassembled WGS sequence"/>
</dbReference>
<reference evidence="3" key="1">
    <citation type="journal article" date="2019" name="Int. J. Syst. Evol. Microbiol.">
        <title>The Global Catalogue of Microorganisms (GCM) 10K type strain sequencing project: providing services to taxonomists for standard genome sequencing and annotation.</title>
        <authorList>
            <consortium name="The Broad Institute Genomics Platform"/>
            <consortium name="The Broad Institute Genome Sequencing Center for Infectious Disease"/>
            <person name="Wu L."/>
            <person name="Ma J."/>
        </authorList>
    </citation>
    <scope>NUCLEOTIDE SEQUENCE [LARGE SCALE GENOMIC DNA]</scope>
    <source>
        <strain evidence="3">CGMCC 4.7349</strain>
    </source>
</reference>
<sequence length="70" mass="7329">MCHVVPMDGPRTRTGASSGPSKRYCSAAVFVSLTRSTLPHLTGTSVPGVCGYGSDEVKVFGAEKCRGVRI</sequence>
<name>A0ABQ2MYR5_9ACTN</name>
<feature type="region of interest" description="Disordered" evidence="1">
    <location>
        <begin position="1"/>
        <end position="21"/>
    </location>
</feature>
<comment type="caution">
    <text evidence="2">The sequence shown here is derived from an EMBL/GenBank/DDBJ whole genome shotgun (WGS) entry which is preliminary data.</text>
</comment>
<keyword evidence="3" id="KW-1185">Reference proteome</keyword>
<dbReference type="EMBL" id="BMNG01000031">
    <property type="protein sequence ID" value="GGO59971.1"/>
    <property type="molecule type" value="Genomic_DNA"/>
</dbReference>
<evidence type="ECO:0000313" key="2">
    <source>
        <dbReference type="EMBL" id="GGO59971.1"/>
    </source>
</evidence>
<accession>A0ABQ2MYR5</accession>
<organism evidence="2 3">
    <name type="scientific">Streptomyces lasiicapitis</name>
    <dbReference type="NCBI Taxonomy" id="1923961"/>
    <lineage>
        <taxon>Bacteria</taxon>
        <taxon>Bacillati</taxon>
        <taxon>Actinomycetota</taxon>
        <taxon>Actinomycetes</taxon>
        <taxon>Kitasatosporales</taxon>
        <taxon>Streptomycetaceae</taxon>
        <taxon>Streptomyces</taxon>
    </lineage>
</organism>
<proteinExistence type="predicted"/>
<evidence type="ECO:0000313" key="3">
    <source>
        <dbReference type="Proteomes" id="UP000656881"/>
    </source>
</evidence>